<feature type="domain" description="HTH luxR-type" evidence="3">
    <location>
        <begin position="178"/>
        <end position="243"/>
    </location>
</feature>
<accession>A0A4R3M7S3</accession>
<reference evidence="4 5" key="1">
    <citation type="submission" date="2019-03" db="EMBL/GenBank/DDBJ databases">
        <title>Genomic Encyclopedia of Type Strains, Phase IV (KMG-IV): sequencing the most valuable type-strain genomes for metagenomic binning, comparative biology and taxonomic classification.</title>
        <authorList>
            <person name="Goeker M."/>
        </authorList>
    </citation>
    <scope>NUCLEOTIDE SEQUENCE [LARGE SCALE GENOMIC DNA]</scope>
    <source>
        <strain evidence="4 5">DSM 24591</strain>
    </source>
</reference>
<dbReference type="Proteomes" id="UP000295525">
    <property type="component" value="Unassembled WGS sequence"/>
</dbReference>
<keyword evidence="1" id="KW-0238">DNA-binding</keyword>
<dbReference type="PROSITE" id="PS50043">
    <property type="entry name" value="HTH_LUXR_2"/>
    <property type="match status" value="1"/>
</dbReference>
<proteinExistence type="predicted"/>
<keyword evidence="5" id="KW-1185">Reference proteome</keyword>
<dbReference type="GO" id="GO:0003677">
    <property type="term" value="F:DNA binding"/>
    <property type="evidence" value="ECO:0007669"/>
    <property type="project" value="UniProtKB-KW"/>
</dbReference>
<dbReference type="PANTHER" id="PTHR43214">
    <property type="entry name" value="TWO-COMPONENT RESPONSE REGULATOR"/>
    <property type="match status" value="1"/>
</dbReference>
<dbReference type="EMBL" id="SMAJ01000005">
    <property type="protein sequence ID" value="TCT08643.1"/>
    <property type="molecule type" value="Genomic_DNA"/>
</dbReference>
<evidence type="ECO:0000313" key="4">
    <source>
        <dbReference type="EMBL" id="TCT08643.1"/>
    </source>
</evidence>
<dbReference type="Pfam" id="PF00196">
    <property type="entry name" value="GerE"/>
    <property type="match status" value="1"/>
</dbReference>
<evidence type="ECO:0000256" key="2">
    <source>
        <dbReference type="SAM" id="MobiDB-lite"/>
    </source>
</evidence>
<dbReference type="InterPro" id="IPR016032">
    <property type="entry name" value="Sig_transdc_resp-reg_C-effctor"/>
</dbReference>
<feature type="region of interest" description="Disordered" evidence="2">
    <location>
        <begin position="153"/>
        <end position="174"/>
    </location>
</feature>
<dbReference type="AlphaFoldDB" id="A0A4R3M7S3"/>
<evidence type="ECO:0000256" key="1">
    <source>
        <dbReference type="ARBA" id="ARBA00023125"/>
    </source>
</evidence>
<evidence type="ECO:0000313" key="5">
    <source>
        <dbReference type="Proteomes" id="UP000295525"/>
    </source>
</evidence>
<dbReference type="GO" id="GO:0006355">
    <property type="term" value="P:regulation of DNA-templated transcription"/>
    <property type="evidence" value="ECO:0007669"/>
    <property type="project" value="InterPro"/>
</dbReference>
<dbReference type="PRINTS" id="PR00038">
    <property type="entry name" value="HTHLUXR"/>
</dbReference>
<comment type="caution">
    <text evidence="4">The sequence shown here is derived from an EMBL/GenBank/DDBJ whole genome shotgun (WGS) entry which is preliminary data.</text>
</comment>
<dbReference type="InterPro" id="IPR039420">
    <property type="entry name" value="WalR-like"/>
</dbReference>
<gene>
    <name evidence="4" type="ORF">EDC26_105195</name>
</gene>
<dbReference type="InterPro" id="IPR000792">
    <property type="entry name" value="Tscrpt_reg_LuxR_C"/>
</dbReference>
<dbReference type="Gene3D" id="3.40.50.2300">
    <property type="match status" value="1"/>
</dbReference>
<dbReference type="InterPro" id="IPR011006">
    <property type="entry name" value="CheY-like_superfamily"/>
</dbReference>
<evidence type="ECO:0000259" key="3">
    <source>
        <dbReference type="PROSITE" id="PS50043"/>
    </source>
</evidence>
<protein>
    <submittedName>
        <fullName evidence="4">LuxR family two component transcriptional regulator</fullName>
    </submittedName>
</protein>
<sequence>MAHLVHRPQKGRGTDREGIMTKIVVIERNVFFRAGIVQLLSGLTPEVTVSGHAYSDLDVEPDKTRQATLVLLSVSSPERRDSLIAASNRAYSPKSMILMSEGEPTTDSMQGLPAVVAGLINKQSAPEVFLACVRVVLAGGLCFPQRMGDAPEIPHRSTNIPDTEISGKSESKPVPAGTEAAMLGLTPRQYEVLVLLARGNPIKAVARNLNISVATAKVHTDSVYQRLGVHNRGEAIYAASARGARLGRATSDPAPTAHFDGREG</sequence>
<dbReference type="SUPFAM" id="SSF46894">
    <property type="entry name" value="C-terminal effector domain of the bipartite response regulators"/>
    <property type="match status" value="1"/>
</dbReference>
<organism evidence="4 5">
    <name type="scientific">Paralcaligenes ureilyticus</name>
    <dbReference type="NCBI Taxonomy" id="627131"/>
    <lineage>
        <taxon>Bacteria</taxon>
        <taxon>Pseudomonadati</taxon>
        <taxon>Pseudomonadota</taxon>
        <taxon>Betaproteobacteria</taxon>
        <taxon>Burkholderiales</taxon>
        <taxon>Alcaligenaceae</taxon>
        <taxon>Paralcaligenes</taxon>
    </lineage>
</organism>
<dbReference type="PANTHER" id="PTHR43214:SF38">
    <property type="entry name" value="NITRATE_NITRITE RESPONSE REGULATOR PROTEIN NARL"/>
    <property type="match status" value="1"/>
</dbReference>
<dbReference type="SUPFAM" id="SSF52172">
    <property type="entry name" value="CheY-like"/>
    <property type="match status" value="1"/>
</dbReference>
<dbReference type="OrthoDB" id="8874570at2"/>
<dbReference type="CDD" id="cd06170">
    <property type="entry name" value="LuxR_C_like"/>
    <property type="match status" value="1"/>
</dbReference>
<dbReference type="SMART" id="SM00421">
    <property type="entry name" value="HTH_LUXR"/>
    <property type="match status" value="1"/>
</dbReference>
<name>A0A4R3M7S3_9BURK</name>